<gene>
    <name evidence="1" type="ORF">g.24274</name>
</gene>
<dbReference type="AlphaFoldDB" id="A0A1B6ESK4"/>
<evidence type="ECO:0000313" key="1">
    <source>
        <dbReference type="EMBL" id="JAS40985.1"/>
    </source>
</evidence>
<proteinExistence type="predicted"/>
<reference evidence="1" key="1">
    <citation type="submission" date="2015-11" db="EMBL/GenBank/DDBJ databases">
        <title>De novo transcriptome assembly of four potential Pierce s Disease insect vectors from Arizona vineyards.</title>
        <authorList>
            <person name="Tassone E.E."/>
        </authorList>
    </citation>
    <scope>NUCLEOTIDE SEQUENCE</scope>
</reference>
<accession>A0A1B6ESK4</accession>
<sequence length="113" mass="12997">MLFQSSEVGYPLTIQSHSKVCRTLAVYGLRKFDHVSQSRKAAEILPIKNIFKLQVACLVHKILLSGRPPYLKCMLQARSEVRERCTRQDSMLEVPKVRLELGRNAFSYFAPQM</sequence>
<protein>
    <submittedName>
        <fullName evidence="1">Uncharacterized protein</fullName>
    </submittedName>
</protein>
<name>A0A1B6ESK4_9HEMI</name>
<organism evidence="1">
    <name type="scientific">Cuerna arida</name>
    <dbReference type="NCBI Taxonomy" id="1464854"/>
    <lineage>
        <taxon>Eukaryota</taxon>
        <taxon>Metazoa</taxon>
        <taxon>Ecdysozoa</taxon>
        <taxon>Arthropoda</taxon>
        <taxon>Hexapoda</taxon>
        <taxon>Insecta</taxon>
        <taxon>Pterygota</taxon>
        <taxon>Neoptera</taxon>
        <taxon>Paraneoptera</taxon>
        <taxon>Hemiptera</taxon>
        <taxon>Auchenorrhyncha</taxon>
        <taxon>Membracoidea</taxon>
        <taxon>Cicadellidae</taxon>
        <taxon>Cicadellinae</taxon>
        <taxon>Proconiini</taxon>
        <taxon>Cuerna</taxon>
    </lineage>
</organism>
<dbReference type="EMBL" id="GECZ01028784">
    <property type="protein sequence ID" value="JAS40985.1"/>
    <property type="molecule type" value="Transcribed_RNA"/>
</dbReference>